<organism evidence="2 3">
    <name type="scientific">Edaphochlamys debaryana</name>
    <dbReference type="NCBI Taxonomy" id="47281"/>
    <lineage>
        <taxon>Eukaryota</taxon>
        <taxon>Viridiplantae</taxon>
        <taxon>Chlorophyta</taxon>
        <taxon>core chlorophytes</taxon>
        <taxon>Chlorophyceae</taxon>
        <taxon>CS clade</taxon>
        <taxon>Chlamydomonadales</taxon>
        <taxon>Chlamydomonadales incertae sedis</taxon>
        <taxon>Edaphochlamys</taxon>
    </lineage>
</organism>
<keyword evidence="3" id="KW-1185">Reference proteome</keyword>
<dbReference type="AlphaFoldDB" id="A0A835XVE6"/>
<comment type="caution">
    <text evidence="2">The sequence shown here is derived from an EMBL/GenBank/DDBJ whole genome shotgun (WGS) entry which is preliminary data.</text>
</comment>
<protein>
    <submittedName>
        <fullName evidence="2">Uncharacterized protein</fullName>
    </submittedName>
</protein>
<dbReference type="EMBL" id="JAEHOE010000057">
    <property type="protein sequence ID" value="KAG2490923.1"/>
    <property type="molecule type" value="Genomic_DNA"/>
</dbReference>
<evidence type="ECO:0000256" key="1">
    <source>
        <dbReference type="SAM" id="MobiDB-lite"/>
    </source>
</evidence>
<feature type="region of interest" description="Disordered" evidence="1">
    <location>
        <begin position="196"/>
        <end position="215"/>
    </location>
</feature>
<dbReference type="OrthoDB" id="556591at2759"/>
<evidence type="ECO:0000313" key="3">
    <source>
        <dbReference type="Proteomes" id="UP000612055"/>
    </source>
</evidence>
<gene>
    <name evidence="2" type="ORF">HYH03_010603</name>
</gene>
<name>A0A835XVE6_9CHLO</name>
<feature type="compositionally biased region" description="Polar residues" evidence="1">
    <location>
        <begin position="196"/>
        <end position="210"/>
    </location>
</feature>
<proteinExistence type="predicted"/>
<accession>A0A835XVE6</accession>
<sequence>MASRVSPVKAQAVRVILGTAISAHGFADLAPTTTPKVLATHTATGVDIRISEVRVSYMDDGSAPLTDPQGKPVKFVTVAATAPKPGTTARDVLAVVQVPAGYSVDAASIRNALATSMATREAQSFLPPGATKLGAVPKQFGGVTATTQTRQWSQWAGGVNSGAPGGRGEVYFDDQGGAFHTKPYTATTPLTNRVTASTQGFPDQQDSPTDPATGATRVCRRRLVAGRYRYYCRRN</sequence>
<evidence type="ECO:0000313" key="2">
    <source>
        <dbReference type="EMBL" id="KAG2490923.1"/>
    </source>
</evidence>
<reference evidence="2" key="1">
    <citation type="journal article" date="2020" name="bioRxiv">
        <title>Comparative genomics of Chlamydomonas.</title>
        <authorList>
            <person name="Craig R.J."/>
            <person name="Hasan A.R."/>
            <person name="Ness R.W."/>
            <person name="Keightley P.D."/>
        </authorList>
    </citation>
    <scope>NUCLEOTIDE SEQUENCE</scope>
    <source>
        <strain evidence="2">CCAP 11/70</strain>
    </source>
</reference>
<dbReference type="Proteomes" id="UP000612055">
    <property type="component" value="Unassembled WGS sequence"/>
</dbReference>